<dbReference type="InterPro" id="IPR051929">
    <property type="entry name" value="VirAsm_ModProt"/>
</dbReference>
<evidence type="ECO:0000256" key="2">
    <source>
        <dbReference type="ARBA" id="ARBA00022723"/>
    </source>
</evidence>
<evidence type="ECO:0000313" key="7">
    <source>
        <dbReference type="EMBL" id="GAA3945885.1"/>
    </source>
</evidence>
<dbReference type="Pfam" id="PF14464">
    <property type="entry name" value="Prok-JAB"/>
    <property type="match status" value="1"/>
</dbReference>
<dbReference type="Proteomes" id="UP001501337">
    <property type="component" value="Unassembled WGS sequence"/>
</dbReference>
<evidence type="ECO:0000256" key="1">
    <source>
        <dbReference type="ARBA" id="ARBA00022670"/>
    </source>
</evidence>
<protein>
    <submittedName>
        <fullName evidence="7">Mov34/MPN/PAD-1 family protein</fullName>
    </submittedName>
</protein>
<proteinExistence type="predicted"/>
<keyword evidence="3" id="KW-0378">Hydrolase</keyword>
<keyword evidence="8" id="KW-1185">Reference proteome</keyword>
<dbReference type="InterPro" id="IPR037518">
    <property type="entry name" value="MPN"/>
</dbReference>
<accession>A0ABP7NH59</accession>
<organism evidence="7 8">
    <name type="scientific">Allohahella marinimesophila</name>
    <dbReference type="NCBI Taxonomy" id="1054972"/>
    <lineage>
        <taxon>Bacteria</taxon>
        <taxon>Pseudomonadati</taxon>
        <taxon>Pseudomonadota</taxon>
        <taxon>Gammaproteobacteria</taxon>
        <taxon>Oceanospirillales</taxon>
        <taxon>Hahellaceae</taxon>
        <taxon>Allohahella</taxon>
    </lineage>
</organism>
<evidence type="ECO:0000259" key="6">
    <source>
        <dbReference type="PROSITE" id="PS50249"/>
    </source>
</evidence>
<comment type="caution">
    <text evidence="7">The sequence shown here is derived from an EMBL/GenBank/DDBJ whole genome shotgun (WGS) entry which is preliminary data.</text>
</comment>
<dbReference type="RefSeq" id="WP_344802246.1">
    <property type="nucleotide sequence ID" value="NZ_BAABBO010000001.1"/>
</dbReference>
<dbReference type="Gene3D" id="3.40.140.10">
    <property type="entry name" value="Cytidine Deaminase, domain 2"/>
    <property type="match status" value="1"/>
</dbReference>
<dbReference type="PANTHER" id="PTHR34858">
    <property type="entry name" value="CYSO-CYSTEINE PEPTIDASE"/>
    <property type="match status" value="1"/>
</dbReference>
<keyword evidence="2" id="KW-0479">Metal-binding</keyword>
<evidence type="ECO:0000256" key="3">
    <source>
        <dbReference type="ARBA" id="ARBA00022801"/>
    </source>
</evidence>
<feature type="domain" description="MPN" evidence="6">
    <location>
        <begin position="5"/>
        <end position="139"/>
    </location>
</feature>
<keyword evidence="4" id="KW-0862">Zinc</keyword>
<keyword evidence="1" id="KW-0645">Protease</keyword>
<evidence type="ECO:0000313" key="8">
    <source>
        <dbReference type="Proteomes" id="UP001501337"/>
    </source>
</evidence>
<dbReference type="PANTHER" id="PTHR34858:SF1">
    <property type="entry name" value="CYSO-CYSTEINE PEPTIDASE"/>
    <property type="match status" value="1"/>
</dbReference>
<name>A0ABP7NH59_9GAMM</name>
<dbReference type="InterPro" id="IPR028090">
    <property type="entry name" value="JAB_dom_prok"/>
</dbReference>
<dbReference type="SUPFAM" id="SSF102712">
    <property type="entry name" value="JAB1/MPN domain"/>
    <property type="match status" value="1"/>
</dbReference>
<gene>
    <name evidence="7" type="ORF">GCM10022278_01300</name>
</gene>
<keyword evidence="5" id="KW-0482">Metalloprotease</keyword>
<dbReference type="EMBL" id="BAABBO010000001">
    <property type="protein sequence ID" value="GAA3945885.1"/>
    <property type="molecule type" value="Genomic_DNA"/>
</dbReference>
<sequence>MTGKDVFEHQVLQVIYRHAADTYPEECCGFIFADARVHCGENIQNQLNERSPNIYRRNAANGYTLAVADTMLLNRSLQSDNPVQVIYHSHPDVGAYFSREDEDKALFIGQPIYPVSYLVVDVRAGEAIGAKLFEWNGKNFVCSRNFPVPCNDLKKEFENECGDISGSVDQGR</sequence>
<reference evidence="8" key="1">
    <citation type="journal article" date="2019" name="Int. J. Syst. Evol. Microbiol.">
        <title>The Global Catalogue of Microorganisms (GCM) 10K type strain sequencing project: providing services to taxonomists for standard genome sequencing and annotation.</title>
        <authorList>
            <consortium name="The Broad Institute Genomics Platform"/>
            <consortium name="The Broad Institute Genome Sequencing Center for Infectious Disease"/>
            <person name="Wu L."/>
            <person name="Ma J."/>
        </authorList>
    </citation>
    <scope>NUCLEOTIDE SEQUENCE [LARGE SCALE GENOMIC DNA]</scope>
    <source>
        <strain evidence="8">JCM 17555</strain>
    </source>
</reference>
<dbReference type="PROSITE" id="PS50249">
    <property type="entry name" value="MPN"/>
    <property type="match status" value="1"/>
</dbReference>
<evidence type="ECO:0000256" key="5">
    <source>
        <dbReference type="ARBA" id="ARBA00023049"/>
    </source>
</evidence>
<evidence type="ECO:0000256" key="4">
    <source>
        <dbReference type="ARBA" id="ARBA00022833"/>
    </source>
</evidence>